<accession>E0U7N4</accession>
<dbReference type="eggNOG" id="ENOG5032Y9E">
    <property type="taxonomic scope" value="Bacteria"/>
</dbReference>
<evidence type="ECO:0008006" key="3">
    <source>
        <dbReference type="Google" id="ProtNLM"/>
    </source>
</evidence>
<organism evidence="1 2">
    <name type="scientific">Gloeothece verrucosa (strain PCC 7822)</name>
    <name type="common">Cyanothece sp. (strain PCC 7822)</name>
    <dbReference type="NCBI Taxonomy" id="497965"/>
    <lineage>
        <taxon>Bacteria</taxon>
        <taxon>Bacillati</taxon>
        <taxon>Cyanobacteriota</taxon>
        <taxon>Cyanophyceae</taxon>
        <taxon>Oscillatoriophycideae</taxon>
        <taxon>Chroococcales</taxon>
        <taxon>Aphanothecaceae</taxon>
        <taxon>Gloeothece</taxon>
        <taxon>Gloeothece verrucosa</taxon>
    </lineage>
</organism>
<dbReference type="Proteomes" id="UP000008206">
    <property type="component" value="Chromosome"/>
</dbReference>
<dbReference type="OrthoDB" id="515557at2"/>
<dbReference type="RefSeq" id="WP_013322951.1">
    <property type="nucleotide sequence ID" value="NC_014501.1"/>
</dbReference>
<dbReference type="STRING" id="497965.Cyan7822_2888"/>
<evidence type="ECO:0000313" key="1">
    <source>
        <dbReference type="EMBL" id="ADN14846.1"/>
    </source>
</evidence>
<dbReference type="HOGENOM" id="CLU_163891_0_0_3"/>
<reference evidence="2" key="1">
    <citation type="journal article" date="2011" name="MBio">
        <title>Novel metabolic attributes of the genus Cyanothece, comprising a group of unicellular nitrogen-fixing Cyanobacteria.</title>
        <authorList>
            <person name="Bandyopadhyay A."/>
            <person name="Elvitigala T."/>
            <person name="Welsh E."/>
            <person name="Stockel J."/>
            <person name="Liberton M."/>
            <person name="Min H."/>
            <person name="Sherman L.A."/>
            <person name="Pakrasi H.B."/>
        </authorList>
    </citation>
    <scope>NUCLEOTIDE SEQUENCE [LARGE SCALE GENOMIC DNA]</scope>
    <source>
        <strain evidence="2">PCC 7822</strain>
    </source>
</reference>
<dbReference type="EMBL" id="CP002198">
    <property type="protein sequence ID" value="ADN14846.1"/>
    <property type="molecule type" value="Genomic_DNA"/>
</dbReference>
<sequence length="100" mass="11176">MNSRLFKLGIYLGVGLTVSGTQLSLALPPPKDIPEEVLRTEIILEGRSPVNGQPLTASEYLQLEQQLAQSPYPPQLTPKVQQLIFLLRVRKLLKTFIPIL</sequence>
<gene>
    <name evidence="1" type="ordered locus">Cyan7822_2888</name>
</gene>
<proteinExistence type="predicted"/>
<keyword evidence="2" id="KW-1185">Reference proteome</keyword>
<protein>
    <recommendedName>
        <fullName evidence="3">Glutathione S-transferase</fullName>
    </recommendedName>
</protein>
<evidence type="ECO:0000313" key="2">
    <source>
        <dbReference type="Proteomes" id="UP000008206"/>
    </source>
</evidence>
<dbReference type="AlphaFoldDB" id="E0U7N4"/>
<dbReference type="KEGG" id="cyj:Cyan7822_2888"/>
<name>E0U7N4_GLOV7</name>